<evidence type="ECO:0000313" key="2">
    <source>
        <dbReference type="EMBL" id="SIT53835.1"/>
    </source>
</evidence>
<reference evidence="3" key="1">
    <citation type="submission" date="2017-01" db="EMBL/GenBank/DDBJ databases">
        <authorList>
            <person name="Brunel B."/>
        </authorList>
    </citation>
    <scope>NUCLEOTIDE SEQUENCE [LARGE SCALE GENOMIC DNA]</scope>
</reference>
<organism evidence="2 3">
    <name type="scientific">Mesorhizobium prunaredense</name>
    <dbReference type="NCBI Taxonomy" id="1631249"/>
    <lineage>
        <taxon>Bacteria</taxon>
        <taxon>Pseudomonadati</taxon>
        <taxon>Pseudomonadota</taxon>
        <taxon>Alphaproteobacteria</taxon>
        <taxon>Hyphomicrobiales</taxon>
        <taxon>Phyllobacteriaceae</taxon>
        <taxon>Mesorhizobium</taxon>
    </lineage>
</organism>
<dbReference type="EMBL" id="FTPD01000005">
    <property type="protein sequence ID" value="SIT53835.1"/>
    <property type="molecule type" value="Genomic_DNA"/>
</dbReference>
<evidence type="ECO:0000313" key="3">
    <source>
        <dbReference type="Proteomes" id="UP000188388"/>
    </source>
</evidence>
<keyword evidence="3" id="KW-1185">Reference proteome</keyword>
<protein>
    <submittedName>
        <fullName evidence="2">Uncharacterized protein</fullName>
    </submittedName>
</protein>
<evidence type="ECO:0000256" key="1">
    <source>
        <dbReference type="SAM" id="MobiDB-lite"/>
    </source>
</evidence>
<dbReference type="AlphaFoldDB" id="A0A1R3V514"/>
<proteinExistence type="predicted"/>
<dbReference type="STRING" id="1631249.BQ8794_130319"/>
<accession>A0A1R3V514</accession>
<gene>
    <name evidence="2" type="ORF">BQ8794_130319</name>
</gene>
<sequence length="88" mass="9259">MSAGQRPPSVLPDISPTRGEIGSFHAPLIPTTVAICEAGVTAISPQVGEMSGRTEGGAKDRYRTGLHSAPLQAPTLTPFRRNLHQQLG</sequence>
<dbReference type="Proteomes" id="UP000188388">
    <property type="component" value="Unassembled WGS sequence"/>
</dbReference>
<feature type="region of interest" description="Disordered" evidence="1">
    <location>
        <begin position="67"/>
        <end position="88"/>
    </location>
</feature>
<name>A0A1R3V514_9HYPH</name>